<dbReference type="InterPro" id="IPR041916">
    <property type="entry name" value="Anti_sigma_zinc_sf"/>
</dbReference>
<keyword evidence="1" id="KW-0805">Transcription regulation</keyword>
<feature type="domain" description="Putative zinc-finger" evidence="3">
    <location>
        <begin position="3"/>
        <end position="36"/>
    </location>
</feature>
<name>A0ABZ1NGQ1_9NOCA</name>
<dbReference type="Pfam" id="PF13490">
    <property type="entry name" value="zf-HC2"/>
    <property type="match status" value="1"/>
</dbReference>
<gene>
    <name evidence="4" type="ORF">OG308_15910</name>
</gene>
<dbReference type="Proteomes" id="UP001621418">
    <property type="component" value="Chromosome"/>
</dbReference>
<dbReference type="Gene3D" id="1.10.10.1320">
    <property type="entry name" value="Anti-sigma factor, zinc-finger domain"/>
    <property type="match status" value="1"/>
</dbReference>
<keyword evidence="5" id="KW-1185">Reference proteome</keyword>
<evidence type="ECO:0000259" key="3">
    <source>
        <dbReference type="Pfam" id="PF13490"/>
    </source>
</evidence>
<dbReference type="InterPro" id="IPR027383">
    <property type="entry name" value="Znf_put"/>
</dbReference>
<evidence type="ECO:0000313" key="4">
    <source>
        <dbReference type="EMBL" id="WTY39205.1"/>
    </source>
</evidence>
<accession>A0ABZ1NGQ1</accession>
<sequence>MDCDEFVELVTAFLDDALDEVTEQRFVAHIAECHGCDAYLVQIRQTIGAIGELHSGDLSESARTTLLAAFRDWNATP</sequence>
<evidence type="ECO:0000313" key="5">
    <source>
        <dbReference type="Proteomes" id="UP001621418"/>
    </source>
</evidence>
<evidence type="ECO:0000256" key="1">
    <source>
        <dbReference type="ARBA" id="ARBA00023015"/>
    </source>
</evidence>
<keyword evidence="2" id="KW-0804">Transcription</keyword>
<dbReference type="RefSeq" id="WP_405151109.1">
    <property type="nucleotide sequence ID" value="NZ_CP109527.1"/>
</dbReference>
<protein>
    <submittedName>
        <fullName evidence="4">Zf-HC2 domain-containing protein</fullName>
    </submittedName>
</protein>
<evidence type="ECO:0000256" key="2">
    <source>
        <dbReference type="ARBA" id="ARBA00023163"/>
    </source>
</evidence>
<organism evidence="4 5">
    <name type="scientific">Nocardia salmonicida</name>
    <dbReference type="NCBI Taxonomy" id="53431"/>
    <lineage>
        <taxon>Bacteria</taxon>
        <taxon>Bacillati</taxon>
        <taxon>Actinomycetota</taxon>
        <taxon>Actinomycetes</taxon>
        <taxon>Mycobacteriales</taxon>
        <taxon>Nocardiaceae</taxon>
        <taxon>Nocardia</taxon>
    </lineage>
</organism>
<reference evidence="4 5" key="1">
    <citation type="submission" date="2022-10" db="EMBL/GenBank/DDBJ databases">
        <title>The complete genomes of actinobacterial strains from the NBC collection.</title>
        <authorList>
            <person name="Joergensen T.S."/>
            <person name="Alvarez Arevalo M."/>
            <person name="Sterndorff E.B."/>
            <person name="Faurdal D."/>
            <person name="Vuksanovic O."/>
            <person name="Mourched A.-S."/>
            <person name="Charusanti P."/>
            <person name="Shaw S."/>
            <person name="Blin K."/>
            <person name="Weber T."/>
        </authorList>
    </citation>
    <scope>NUCLEOTIDE SEQUENCE [LARGE SCALE GENOMIC DNA]</scope>
    <source>
        <strain evidence="4 5">NBC_01413</strain>
    </source>
</reference>
<dbReference type="EMBL" id="CP109527">
    <property type="protein sequence ID" value="WTY39205.1"/>
    <property type="molecule type" value="Genomic_DNA"/>
</dbReference>
<proteinExistence type="predicted"/>